<sequence length="65" mass="7195">MKQNSANSTIGEDVTNLLSCYHISQLQYLEIKDQEAIQGITSRWPLLAQSLVPPQEPDTEHTAAA</sequence>
<dbReference type="AlphaFoldDB" id="A0A2P1VR42"/>
<comment type="caution">
    <text evidence="1">The sequence shown here is derived from an EMBL/GenBank/DDBJ whole genome shotgun (WGS) entry which is preliminary data.</text>
</comment>
<accession>A0A2P1VR42</accession>
<reference evidence="1" key="1">
    <citation type="submission" date="2021-03" db="EMBL/GenBank/DDBJ databases">
        <title>Plesiomonas shigelloides zfcc0051, isolated from zebrafish feces.</title>
        <authorList>
            <person name="Vanderhoek Z."/>
            <person name="Gaulke C."/>
        </authorList>
    </citation>
    <scope>NUCLEOTIDE SEQUENCE</scope>
    <source>
        <strain evidence="1">Zfcc0051</strain>
    </source>
</reference>
<gene>
    <name evidence="1" type="ORF">J2R62_04110</name>
</gene>
<dbReference type="RefSeq" id="WP_039046386.1">
    <property type="nucleotide sequence ID" value="NZ_CP027852.1"/>
</dbReference>
<dbReference type="EMBL" id="JAFNAA010000003">
    <property type="protein sequence ID" value="MBO1107414.1"/>
    <property type="molecule type" value="Genomic_DNA"/>
</dbReference>
<proteinExistence type="predicted"/>
<evidence type="ECO:0000313" key="2">
    <source>
        <dbReference type="Proteomes" id="UP000664658"/>
    </source>
</evidence>
<name>A0A2P1VR42_PLESH</name>
<dbReference type="Proteomes" id="UP000664658">
    <property type="component" value="Unassembled WGS sequence"/>
</dbReference>
<protein>
    <submittedName>
        <fullName evidence="1">Uncharacterized protein</fullName>
    </submittedName>
</protein>
<organism evidence="1 2">
    <name type="scientific">Plesiomonas shigelloides</name>
    <name type="common">Aeromonas shigelloides</name>
    <dbReference type="NCBI Taxonomy" id="703"/>
    <lineage>
        <taxon>Bacteria</taxon>
        <taxon>Pseudomonadati</taxon>
        <taxon>Pseudomonadota</taxon>
        <taxon>Gammaproteobacteria</taxon>
        <taxon>Enterobacterales</taxon>
        <taxon>Enterobacteriaceae</taxon>
        <taxon>Plesiomonas</taxon>
    </lineage>
</organism>
<evidence type="ECO:0000313" key="1">
    <source>
        <dbReference type="EMBL" id="MBO1107414.1"/>
    </source>
</evidence>